<comment type="caution">
    <text evidence="3">The sequence shown here is derived from an EMBL/GenBank/DDBJ whole genome shotgun (WGS) entry which is preliminary data.</text>
</comment>
<evidence type="ECO:0000256" key="1">
    <source>
        <dbReference type="SAM" id="Coils"/>
    </source>
</evidence>
<protein>
    <submittedName>
        <fullName evidence="3">Baseplate J/gp47 family protein</fullName>
    </submittedName>
</protein>
<proteinExistence type="predicted"/>
<feature type="region of interest" description="Disordered" evidence="2">
    <location>
        <begin position="1"/>
        <end position="33"/>
    </location>
</feature>
<reference evidence="3 4" key="1">
    <citation type="submission" date="2023-09" db="EMBL/GenBank/DDBJ databases">
        <authorList>
            <person name="Rey-Velasco X."/>
        </authorList>
    </citation>
    <scope>NUCLEOTIDE SEQUENCE [LARGE SCALE GENOMIC DNA]</scope>
    <source>
        <strain evidence="3 4">F225</strain>
    </source>
</reference>
<dbReference type="RefSeq" id="WP_311500313.1">
    <property type="nucleotide sequence ID" value="NZ_JAVRHN010000008.1"/>
</dbReference>
<keyword evidence="4" id="KW-1185">Reference proteome</keyword>
<sequence>MIKPTNIAHPLKNRSGSSQGNRNPEALSPGYAPVDDKSLGDRLYLISKYASLINYDEVQEDPENKEYQQADNWTDFFKNSLPFQLANFSKISTEDLESRFSVLLQALKENPSKLTLEALLNFIYNEIILPTATLYSEVIKSGNSFITSILSIIKSSFQEPLRRFISLYNAATTFLCITRKNFDPFLKEPWALSVSEIYALNPCIQQVKKGKTAGYLLAGEIAFEIFEQFVSGLGEIIEAAPVYIQESLHPLKASLQEKHEPHLALLFTFLEIFKHLQGNINELGKKHLDFFYKNVLQLTAKDAVADKAHIIFEIAKHLENGYLLPKDLLLRDGKDVNKQDIQFGLDQELILDKAKISQLRSLSLYPVKNNDNDKFIEGVYIAPVANSLDGKGEKIKDALNWSTLGDKFSKKIIEGKEQPEANPKARLGFVLSSPVLLLEEGKRDLTITLNCNLSEKLDGLSPIEKEALIDHIEQKLSLAGSENIYLLSDFFIEECNKNLAEENKLSLVAKQYISKLLITQNLFEVKKEKLDIFLEAKDQVSCEPVFTANDKNKITNCLNSIGFASKTVEQPLFRFYFSGEKEWIQPASTLTIKKKPLAGGADFQFKFDITLDPEDPPVVFYNEENLKEKLDLVDNFPLVKIELNGDLKILCDNDDSNDEKCCLRKGPDPAADFYISPYELLQDLIVTDAKIDVTVCGVKNLIVQNDENLQDVNKPIMPFGPRPKVGQNWDVDKGANFYIGSKEVFCKNWQRFWINTTWKDKPGNLHDHYRYYRGDNFENNDIAITDLSFRFLSSFLNNGNWVKDEYNVNEPPAPNLVDAGGIDNHWDDDYSSEYFADETLLLHDLFPLFENSKEFTDAEIDAGEEEDPNPCIGLRPGDTYSHKLKEEFFTDYEYRPKSMPEEDLEPLSIKSRKGFLRLTLAGISFQHDRYPYVLARQMMALANLLDPESIELVKNDLELLKKLSNEAKNKMASIISEINNVIGHVDSLNDTRIPGILSLAITIEGHLDFINTNYDANPLASKSRVTQALTDIGNLIDEIGNSGNFSTILGQLDHAKGDLDQINDFIKDNPAGDSNGISDDNINNNLDSYGLEIILVDMERRIIRVANTLDVDNVGGTPNEPFTPLIKSLSIDYKAVANIDDMELLHLYPYEITSKHENIEENPTLLPYFEDEGTLFIGLEEVTAGGNLSLLFQLAEATADSDQNRATINWYYLNNNSWRPLLPDFDIISDATDGLTVSGIINIALPEDINKKGHTIMPDDLYWLKVSAPSNVKAIAETIGIHTQAALTSARFSELSDKQRLDNPLPAGSISKTVNSDFNLKKVSQLYDSFGGRQPEVSGHFYVRVSEQLKHKNRGIMIQDYEKIILEAFPEIYKVKCISHSMGLSAKKYRRDLEIAPGYVIIAVIPDLEKLKPGNLMNPKVPVSLLEKIGDHIRKKVSAFARLKVMNPRYEPIDVNIEVRLYRGKSGNFYAKKLKEEISQFLAPWFLGDSEKLAFGQEINFSDLVGFVEQRDYVDFIKNTKLMGKCDQKRGVIQPLTARSILTGGRICIIINEEECEKAAYRNEIIIS</sequence>
<organism evidence="3 4">
    <name type="scientific">Autumnicola psychrophila</name>
    <dbReference type="NCBI Taxonomy" id="3075592"/>
    <lineage>
        <taxon>Bacteria</taxon>
        <taxon>Pseudomonadati</taxon>
        <taxon>Bacteroidota</taxon>
        <taxon>Flavobacteriia</taxon>
        <taxon>Flavobacteriales</taxon>
        <taxon>Flavobacteriaceae</taxon>
        <taxon>Autumnicola</taxon>
    </lineage>
</organism>
<dbReference type="Proteomes" id="UP001253848">
    <property type="component" value="Unassembled WGS sequence"/>
</dbReference>
<evidence type="ECO:0000256" key="2">
    <source>
        <dbReference type="SAM" id="MobiDB-lite"/>
    </source>
</evidence>
<feature type="coiled-coil region" evidence="1">
    <location>
        <begin position="950"/>
        <end position="977"/>
    </location>
</feature>
<name>A0ABU3DTF7_9FLAO</name>
<evidence type="ECO:0000313" key="4">
    <source>
        <dbReference type="Proteomes" id="UP001253848"/>
    </source>
</evidence>
<evidence type="ECO:0000313" key="3">
    <source>
        <dbReference type="EMBL" id="MDT0687008.1"/>
    </source>
</evidence>
<accession>A0ABU3DTF7</accession>
<dbReference type="EMBL" id="JAVRHN010000008">
    <property type="protein sequence ID" value="MDT0687008.1"/>
    <property type="molecule type" value="Genomic_DNA"/>
</dbReference>
<keyword evidence="1" id="KW-0175">Coiled coil</keyword>
<gene>
    <name evidence="3" type="ORF">RM541_11590</name>
</gene>